<evidence type="ECO:0000313" key="2">
    <source>
        <dbReference type="EMBL" id="KKK82718.1"/>
    </source>
</evidence>
<protein>
    <recommendedName>
        <fullName evidence="1">Response regulatory domain-containing protein</fullName>
    </recommendedName>
</protein>
<gene>
    <name evidence="2" type="ORF">LCGC14_2800600</name>
</gene>
<name>A0A0F8YMR4_9ZZZZ</name>
<dbReference type="EMBL" id="LAZR01052543">
    <property type="protein sequence ID" value="KKK82718.1"/>
    <property type="molecule type" value="Genomic_DNA"/>
</dbReference>
<dbReference type="GO" id="GO:0000160">
    <property type="term" value="P:phosphorelay signal transduction system"/>
    <property type="evidence" value="ECO:0007669"/>
    <property type="project" value="InterPro"/>
</dbReference>
<dbReference type="Pfam" id="PF00072">
    <property type="entry name" value="Response_reg"/>
    <property type="match status" value="1"/>
</dbReference>
<dbReference type="SUPFAM" id="SSF52172">
    <property type="entry name" value="CheY-like"/>
    <property type="match status" value="1"/>
</dbReference>
<dbReference type="InterPro" id="IPR011006">
    <property type="entry name" value="CheY-like_superfamily"/>
</dbReference>
<dbReference type="PROSITE" id="PS50110">
    <property type="entry name" value="RESPONSE_REGULATORY"/>
    <property type="match status" value="1"/>
</dbReference>
<comment type="caution">
    <text evidence="2">The sequence shown here is derived from an EMBL/GenBank/DDBJ whole genome shotgun (WGS) entry which is preliminary data.</text>
</comment>
<dbReference type="AlphaFoldDB" id="A0A0F8YMR4"/>
<reference evidence="2" key="1">
    <citation type="journal article" date="2015" name="Nature">
        <title>Complex archaea that bridge the gap between prokaryotes and eukaryotes.</title>
        <authorList>
            <person name="Spang A."/>
            <person name="Saw J.H."/>
            <person name="Jorgensen S.L."/>
            <person name="Zaremba-Niedzwiedzka K."/>
            <person name="Martijn J."/>
            <person name="Lind A.E."/>
            <person name="van Eijk R."/>
            <person name="Schleper C."/>
            <person name="Guy L."/>
            <person name="Ettema T.J."/>
        </authorList>
    </citation>
    <scope>NUCLEOTIDE SEQUENCE</scope>
</reference>
<evidence type="ECO:0000259" key="1">
    <source>
        <dbReference type="PROSITE" id="PS50110"/>
    </source>
</evidence>
<organism evidence="2">
    <name type="scientific">marine sediment metagenome</name>
    <dbReference type="NCBI Taxonomy" id="412755"/>
    <lineage>
        <taxon>unclassified sequences</taxon>
        <taxon>metagenomes</taxon>
        <taxon>ecological metagenomes</taxon>
    </lineage>
</organism>
<dbReference type="InterPro" id="IPR001789">
    <property type="entry name" value="Sig_transdc_resp-reg_receiver"/>
</dbReference>
<dbReference type="Gene3D" id="3.40.50.2300">
    <property type="match status" value="1"/>
</dbReference>
<accession>A0A0F8YMR4</accession>
<sequence length="62" mass="7088">MDKSEYDVLIIDDSKYVIDFMEKFLGYKGYSSKAVNSTLQATEELKVNKPKLIILDINLPDS</sequence>
<feature type="non-terminal residue" evidence="2">
    <location>
        <position position="62"/>
    </location>
</feature>
<feature type="domain" description="Response regulatory" evidence="1">
    <location>
        <begin position="7"/>
        <end position="62"/>
    </location>
</feature>
<dbReference type="CDD" id="cd00156">
    <property type="entry name" value="REC"/>
    <property type="match status" value="1"/>
</dbReference>
<proteinExistence type="predicted"/>